<dbReference type="Proteomes" id="UP001251528">
    <property type="component" value="Unassembled WGS sequence"/>
</dbReference>
<dbReference type="InterPro" id="IPR036052">
    <property type="entry name" value="TrpB-like_PALP_sf"/>
</dbReference>
<name>A0AAJ0CVZ7_9HYPO</name>
<organism evidence="2 3">
    <name type="scientific">Conoideocrella luteorostrata</name>
    <dbReference type="NCBI Taxonomy" id="1105319"/>
    <lineage>
        <taxon>Eukaryota</taxon>
        <taxon>Fungi</taxon>
        <taxon>Dikarya</taxon>
        <taxon>Ascomycota</taxon>
        <taxon>Pezizomycotina</taxon>
        <taxon>Sordariomycetes</taxon>
        <taxon>Hypocreomycetidae</taxon>
        <taxon>Hypocreales</taxon>
        <taxon>Clavicipitaceae</taxon>
        <taxon>Conoideocrella</taxon>
    </lineage>
</organism>
<evidence type="ECO:0000313" key="2">
    <source>
        <dbReference type="EMBL" id="KAK2612006.1"/>
    </source>
</evidence>
<gene>
    <name evidence="2" type="ORF">QQS21_001971</name>
</gene>
<dbReference type="PANTHER" id="PTHR42937">
    <property type="match status" value="1"/>
</dbReference>
<dbReference type="InterPro" id="IPR001926">
    <property type="entry name" value="TrpB-like_PALP"/>
</dbReference>
<evidence type="ECO:0000259" key="1">
    <source>
        <dbReference type="Pfam" id="PF00291"/>
    </source>
</evidence>
<feature type="domain" description="Tryptophan synthase beta chain-like PALP" evidence="1">
    <location>
        <begin position="2"/>
        <end position="105"/>
    </location>
</feature>
<dbReference type="EMBL" id="JASWJB010000022">
    <property type="protein sequence ID" value="KAK2612006.1"/>
    <property type="molecule type" value="Genomic_DNA"/>
</dbReference>
<accession>A0AAJ0CVZ7</accession>
<proteinExistence type="predicted"/>
<reference evidence="2" key="1">
    <citation type="submission" date="2023-06" db="EMBL/GenBank/DDBJ databases">
        <title>Conoideocrella luteorostrata (Hypocreales: Clavicipitaceae), a potential biocontrol fungus for elongate hemlock scale in United States Christmas tree production areas.</title>
        <authorList>
            <person name="Barrett H."/>
            <person name="Lovett B."/>
            <person name="Macias A.M."/>
            <person name="Stajich J.E."/>
            <person name="Kasson M.T."/>
        </authorList>
    </citation>
    <scope>NUCLEOTIDE SEQUENCE</scope>
    <source>
        <strain evidence="2">ARSEF 14590</strain>
    </source>
</reference>
<evidence type="ECO:0000313" key="3">
    <source>
        <dbReference type="Proteomes" id="UP001251528"/>
    </source>
</evidence>
<sequence length="171" mass="18169">MPRCIIVEPTQADCLFQSAKHGELRNTSGTLDTIMAGLACRVPSPAAWKILSWLASDFVTVADEAAIRGMRVLAQAPEGDIPIVIGESSAVSLGLLMAAGDNASLRQKLGINGKSQILVFGLEGATDPRIYEQIVGTSHLTVFEAQAHFEEAEAGLPCSHGASKHEDDLRM</sequence>
<protein>
    <recommendedName>
        <fullName evidence="1">Tryptophan synthase beta chain-like PALP domain-containing protein</fullName>
    </recommendedName>
</protein>
<keyword evidence="3" id="KW-1185">Reference proteome</keyword>
<dbReference type="Pfam" id="PF00291">
    <property type="entry name" value="PALP"/>
    <property type="match status" value="1"/>
</dbReference>
<dbReference type="AlphaFoldDB" id="A0AAJ0CVZ7"/>
<dbReference type="SUPFAM" id="SSF53686">
    <property type="entry name" value="Tryptophan synthase beta subunit-like PLP-dependent enzymes"/>
    <property type="match status" value="1"/>
</dbReference>
<dbReference type="Gene3D" id="3.40.50.1100">
    <property type="match status" value="1"/>
</dbReference>
<comment type="caution">
    <text evidence="2">The sequence shown here is derived from an EMBL/GenBank/DDBJ whole genome shotgun (WGS) entry which is preliminary data.</text>
</comment>
<dbReference type="PANTHER" id="PTHR42937:SF1">
    <property type="entry name" value="DIAMINOPROPIONATE AMMONIA-LYASE"/>
    <property type="match status" value="1"/>
</dbReference>